<evidence type="ECO:0000313" key="2">
    <source>
        <dbReference type="Proteomes" id="UP001198962"/>
    </source>
</evidence>
<comment type="caution">
    <text evidence="1">The sequence shown here is derived from an EMBL/GenBank/DDBJ whole genome shotgun (WGS) entry which is preliminary data.</text>
</comment>
<feature type="non-terminal residue" evidence="1">
    <location>
        <position position="71"/>
    </location>
</feature>
<evidence type="ECO:0000313" key="1">
    <source>
        <dbReference type="EMBL" id="MCC2163282.1"/>
    </source>
</evidence>
<proteinExistence type="predicted"/>
<sequence>MEYAHSIRFLYRHFLSGITEKSLNVFYYACSYAKVDYSRFMNTTAQIALKLIPDSLQTQPVFLCVDDTMVS</sequence>
<accession>A0AAE3ANY5</accession>
<dbReference type="Proteomes" id="UP001198962">
    <property type="component" value="Unassembled WGS sequence"/>
</dbReference>
<protein>
    <submittedName>
        <fullName evidence="1">Uncharacterized protein</fullName>
    </submittedName>
</protein>
<gene>
    <name evidence="1" type="ORF">LKD32_00005</name>
</gene>
<reference evidence="1" key="1">
    <citation type="submission" date="2021-10" db="EMBL/GenBank/DDBJ databases">
        <title>Anaerobic single-cell dispensing facilitates the cultivation of human gut bacteria.</title>
        <authorList>
            <person name="Afrizal A."/>
        </authorList>
    </citation>
    <scope>NUCLEOTIDE SEQUENCE</scope>
    <source>
        <strain evidence="1">CLA-AA-H274</strain>
    </source>
</reference>
<keyword evidence="2" id="KW-1185">Reference proteome</keyword>
<dbReference type="EMBL" id="JAJEPU010000001">
    <property type="protein sequence ID" value="MCC2163282.1"/>
    <property type="molecule type" value="Genomic_DNA"/>
</dbReference>
<dbReference type="AlphaFoldDB" id="A0AAE3ANY5"/>
<organism evidence="1 2">
    <name type="scientific">Brotaphodocola catenula</name>
    <dbReference type="NCBI Taxonomy" id="2885361"/>
    <lineage>
        <taxon>Bacteria</taxon>
        <taxon>Bacillati</taxon>
        <taxon>Bacillota</taxon>
        <taxon>Clostridia</taxon>
        <taxon>Lachnospirales</taxon>
        <taxon>Lachnospiraceae</taxon>
        <taxon>Brotaphodocola</taxon>
    </lineage>
</organism>
<name>A0AAE3ANY5_9FIRM</name>